<organism evidence="2 3">
    <name type="scientific">Saitozyma podzolica</name>
    <dbReference type="NCBI Taxonomy" id="1890683"/>
    <lineage>
        <taxon>Eukaryota</taxon>
        <taxon>Fungi</taxon>
        <taxon>Dikarya</taxon>
        <taxon>Basidiomycota</taxon>
        <taxon>Agaricomycotina</taxon>
        <taxon>Tremellomycetes</taxon>
        <taxon>Tremellales</taxon>
        <taxon>Trimorphomycetaceae</taxon>
        <taxon>Saitozyma</taxon>
    </lineage>
</organism>
<feature type="compositionally biased region" description="Low complexity" evidence="1">
    <location>
        <begin position="425"/>
        <end position="441"/>
    </location>
</feature>
<dbReference type="AlphaFoldDB" id="A0A427YKZ3"/>
<evidence type="ECO:0000313" key="3">
    <source>
        <dbReference type="Proteomes" id="UP000279259"/>
    </source>
</evidence>
<reference evidence="2 3" key="1">
    <citation type="submission" date="2018-11" db="EMBL/GenBank/DDBJ databases">
        <title>Genome sequence of Saitozyma podzolica DSM 27192.</title>
        <authorList>
            <person name="Aliyu H."/>
            <person name="Gorte O."/>
            <person name="Ochsenreither K."/>
        </authorList>
    </citation>
    <scope>NUCLEOTIDE SEQUENCE [LARGE SCALE GENOMIC DNA]</scope>
    <source>
        <strain evidence="2 3">DSM 27192</strain>
    </source>
</reference>
<evidence type="ECO:0000313" key="2">
    <source>
        <dbReference type="EMBL" id="RSH91717.1"/>
    </source>
</evidence>
<feature type="compositionally biased region" description="Low complexity" evidence="1">
    <location>
        <begin position="86"/>
        <end position="116"/>
    </location>
</feature>
<dbReference type="EMBL" id="RSCD01000007">
    <property type="protein sequence ID" value="RSH91717.1"/>
    <property type="molecule type" value="Genomic_DNA"/>
</dbReference>
<protein>
    <submittedName>
        <fullName evidence="2">Uncharacterized protein</fullName>
    </submittedName>
</protein>
<dbReference type="Proteomes" id="UP000279259">
    <property type="component" value="Unassembled WGS sequence"/>
</dbReference>
<feature type="region of interest" description="Disordered" evidence="1">
    <location>
        <begin position="554"/>
        <end position="595"/>
    </location>
</feature>
<feature type="compositionally biased region" description="Polar residues" evidence="1">
    <location>
        <begin position="554"/>
        <end position="568"/>
    </location>
</feature>
<feature type="compositionally biased region" description="Basic and acidic residues" evidence="1">
    <location>
        <begin position="167"/>
        <end position="181"/>
    </location>
</feature>
<dbReference type="OrthoDB" id="2563749at2759"/>
<feature type="compositionally biased region" description="Basic and acidic residues" evidence="1">
    <location>
        <begin position="135"/>
        <end position="144"/>
    </location>
</feature>
<sequence>MSATDDHLTLAAAHVHVHDDVDVDDAFPIDPALAFDTDADVDVDVDAGAGASAGQSPRLQGGVDVGVTQAEIDQATADAIASSLNAAAAQQRQQQEEQQTDQQLPQQLSHPSQPLQDTHKPLVPSDLDSSAIDGPIDRKRKAEDLNEPSGSITPITNPTIHLAPFSRPDRDDDSPHPEHIHFPTKAEFESWFAGEDSWCHFVQRRVTTPEKRSEERAKARIRAHERALAAMTPEEAANTPAPKRRRRAKTSLIVEKVTFTCHHAGSYASRHSETLPRSKLRLNTKQSVKCGCQARIVSHESQDGDVRVTYFWKHQGHDPFTEGEHDTGRLPKVVDDWIVVQIQAGRAPEEIRKLLHMTEEEKDALLKAAADDPNSVTPDMPPPLAANLRIKYPDIYNRYRKHKGPIRESRPNKARRLRASANGESSAAPADSSSFASPMPAEANEGDTKDEAGPSDTAAANVSVAEDTVDYLTHEVELPEVQEAGVDVGGAEHAVLGTAEDLGVNAQFAGQDGGEAFDASHIAAAAAAAVQSHAHAQAQAQAEAQGEDQLIPQSSEQIEGEEQWSSNTAAPAHQAAHVHAEDDGEPDLFAMDEGVEMTEEIARIANELAREGGVSHSAPWSTR</sequence>
<comment type="caution">
    <text evidence="2">The sequence shown here is derived from an EMBL/GenBank/DDBJ whole genome shotgun (WGS) entry which is preliminary data.</text>
</comment>
<feature type="region of interest" description="Disordered" evidence="1">
    <location>
        <begin position="86"/>
        <end position="181"/>
    </location>
</feature>
<keyword evidence="3" id="KW-1185">Reference proteome</keyword>
<name>A0A427YKZ3_9TREE</name>
<accession>A0A427YKZ3</accession>
<feature type="region of interest" description="Disordered" evidence="1">
    <location>
        <begin position="401"/>
        <end position="457"/>
    </location>
</feature>
<evidence type="ECO:0000256" key="1">
    <source>
        <dbReference type="SAM" id="MobiDB-lite"/>
    </source>
</evidence>
<feature type="compositionally biased region" description="Polar residues" evidence="1">
    <location>
        <begin position="148"/>
        <end position="159"/>
    </location>
</feature>
<dbReference type="STRING" id="1890683.A0A427YKZ3"/>
<proteinExistence type="predicted"/>
<gene>
    <name evidence="2" type="ORF">EHS25_009086</name>
</gene>